<feature type="region of interest" description="Disordered" evidence="1">
    <location>
        <begin position="1"/>
        <end position="83"/>
    </location>
</feature>
<proteinExistence type="predicted"/>
<dbReference type="Proteomes" id="UP000243799">
    <property type="component" value="Unassembled WGS sequence"/>
</dbReference>
<keyword evidence="3" id="KW-1185">Reference proteome</keyword>
<sequence length="209" mass="23025">MHSTRTRREPTDAARQTAGTARQEGREVAHSAAEEARDVSRDVRHEGREVAEQARSEARHVMEDAKSQLRGQAQEQTKRVTESLHRLGDQVTALAQGRPQEAGRLADYVDQAAGEIQQAADRVETRGFDGVVRDTENFARRRPGAFLAAAAATGFLAGRALRGGSEAHQEQEHQGRERQFSGDGHREPGDSWTAGATWDPAQRQQEVAR</sequence>
<evidence type="ECO:0000313" key="3">
    <source>
        <dbReference type="Proteomes" id="UP000243799"/>
    </source>
</evidence>
<dbReference type="OrthoDB" id="4578793at2"/>
<accession>A0A1I0ZVD6</accession>
<evidence type="ECO:0000256" key="1">
    <source>
        <dbReference type="SAM" id="MobiDB-lite"/>
    </source>
</evidence>
<protein>
    <submittedName>
        <fullName evidence="2">Uncharacterized protein</fullName>
    </submittedName>
</protein>
<feature type="compositionally biased region" description="Basic and acidic residues" evidence="1">
    <location>
        <begin position="1"/>
        <end position="12"/>
    </location>
</feature>
<dbReference type="EMBL" id="FOKG01000007">
    <property type="protein sequence ID" value="SFB29026.1"/>
    <property type="molecule type" value="Genomic_DNA"/>
</dbReference>
<name>A0A1I0ZVD6_9PSEU</name>
<dbReference type="RefSeq" id="WP_091673677.1">
    <property type="nucleotide sequence ID" value="NZ_FOKG01000007.1"/>
</dbReference>
<organism evidence="2 3">
    <name type="scientific">Amycolatopsis marina</name>
    <dbReference type="NCBI Taxonomy" id="490629"/>
    <lineage>
        <taxon>Bacteria</taxon>
        <taxon>Bacillati</taxon>
        <taxon>Actinomycetota</taxon>
        <taxon>Actinomycetes</taxon>
        <taxon>Pseudonocardiales</taxon>
        <taxon>Pseudonocardiaceae</taxon>
        <taxon>Amycolatopsis</taxon>
    </lineage>
</organism>
<feature type="region of interest" description="Disordered" evidence="1">
    <location>
        <begin position="161"/>
        <end position="209"/>
    </location>
</feature>
<feature type="compositionally biased region" description="Basic and acidic residues" evidence="1">
    <location>
        <begin position="23"/>
        <end position="67"/>
    </location>
</feature>
<gene>
    <name evidence="2" type="ORF">SAMN05216266_107283</name>
</gene>
<feature type="compositionally biased region" description="Basic and acidic residues" evidence="1">
    <location>
        <begin position="165"/>
        <end position="189"/>
    </location>
</feature>
<dbReference type="STRING" id="490629.SAMN05216266_107283"/>
<evidence type="ECO:0000313" key="2">
    <source>
        <dbReference type="EMBL" id="SFB29026.1"/>
    </source>
</evidence>
<reference evidence="3" key="1">
    <citation type="submission" date="2016-10" db="EMBL/GenBank/DDBJ databases">
        <authorList>
            <person name="Varghese N."/>
            <person name="Submissions S."/>
        </authorList>
    </citation>
    <scope>NUCLEOTIDE SEQUENCE [LARGE SCALE GENOMIC DNA]</scope>
    <source>
        <strain evidence="3">CGMCC 4.3568</strain>
    </source>
</reference>
<dbReference type="AlphaFoldDB" id="A0A1I0ZVD6"/>